<organism evidence="1 2">
    <name type="scientific">Jatropha curcas</name>
    <name type="common">Barbados nut</name>
    <dbReference type="NCBI Taxonomy" id="180498"/>
    <lineage>
        <taxon>Eukaryota</taxon>
        <taxon>Viridiplantae</taxon>
        <taxon>Streptophyta</taxon>
        <taxon>Embryophyta</taxon>
        <taxon>Tracheophyta</taxon>
        <taxon>Spermatophyta</taxon>
        <taxon>Magnoliopsida</taxon>
        <taxon>eudicotyledons</taxon>
        <taxon>Gunneridae</taxon>
        <taxon>Pentapetalae</taxon>
        <taxon>rosids</taxon>
        <taxon>fabids</taxon>
        <taxon>Malpighiales</taxon>
        <taxon>Euphorbiaceae</taxon>
        <taxon>Crotonoideae</taxon>
        <taxon>Jatropheae</taxon>
        <taxon>Jatropha</taxon>
    </lineage>
</organism>
<proteinExistence type="predicted"/>
<reference evidence="1 2" key="1">
    <citation type="journal article" date="2014" name="PLoS ONE">
        <title>Global Analysis of Gene Expression Profiles in Physic Nut (Jatropha curcas L.) Seedlings Exposed to Salt Stress.</title>
        <authorList>
            <person name="Zhang L."/>
            <person name="Zhang C."/>
            <person name="Wu P."/>
            <person name="Chen Y."/>
            <person name="Li M."/>
            <person name="Jiang H."/>
            <person name="Wu G."/>
        </authorList>
    </citation>
    <scope>NUCLEOTIDE SEQUENCE [LARGE SCALE GENOMIC DNA]</scope>
    <source>
        <strain evidence="2">cv. GZQX0401</strain>
        <tissue evidence="1">Young leaves</tissue>
    </source>
</reference>
<evidence type="ECO:0000313" key="2">
    <source>
        <dbReference type="Proteomes" id="UP000027138"/>
    </source>
</evidence>
<keyword evidence="2" id="KW-1185">Reference proteome</keyword>
<sequence>MEGPDSKKVARLRVSSLDSPATIPDWKGNPKTLNGTLALNSGFWSSRNLSEAFISATKP</sequence>
<accession>A0A067L8H9</accession>
<evidence type="ECO:0000313" key="1">
    <source>
        <dbReference type="EMBL" id="KDP40795.1"/>
    </source>
</evidence>
<dbReference type="Proteomes" id="UP000027138">
    <property type="component" value="Unassembled WGS sequence"/>
</dbReference>
<protein>
    <submittedName>
        <fullName evidence="1">Uncharacterized protein</fullName>
    </submittedName>
</protein>
<dbReference type="AlphaFoldDB" id="A0A067L8H9"/>
<dbReference type="EMBL" id="KK914327">
    <property type="protein sequence ID" value="KDP40795.1"/>
    <property type="molecule type" value="Genomic_DNA"/>
</dbReference>
<gene>
    <name evidence="1" type="ORF">JCGZ_24794</name>
</gene>
<name>A0A067L8H9_JATCU</name>